<keyword evidence="2 7" id="KW-0812">Transmembrane</keyword>
<evidence type="ECO:0000256" key="4">
    <source>
        <dbReference type="ARBA" id="ARBA00023136"/>
    </source>
</evidence>
<evidence type="ECO:0000256" key="3">
    <source>
        <dbReference type="ARBA" id="ARBA00022989"/>
    </source>
</evidence>
<dbReference type="InterPro" id="IPR027970">
    <property type="entry name" value="SPATA31-like"/>
</dbReference>
<dbReference type="Pfam" id="PF15371">
    <property type="entry name" value="DUF4599"/>
    <property type="match status" value="1"/>
</dbReference>
<dbReference type="RefSeq" id="XP_006863228.1">
    <property type="nucleotide sequence ID" value="XM_006863166.1"/>
</dbReference>
<evidence type="ECO:0000256" key="5">
    <source>
        <dbReference type="ARBA" id="ARBA00035009"/>
    </source>
</evidence>
<feature type="domain" description="SPATA31-like" evidence="9">
    <location>
        <begin position="53"/>
        <end position="139"/>
    </location>
</feature>
<feature type="compositionally biased region" description="Basic and acidic residues" evidence="6">
    <location>
        <begin position="1063"/>
        <end position="1073"/>
    </location>
</feature>
<feature type="domain" description="SPATA31" evidence="8">
    <location>
        <begin position="462"/>
        <end position="618"/>
    </location>
</feature>
<keyword evidence="4 7" id="KW-0472">Membrane</keyword>
<dbReference type="Proteomes" id="UP000504623">
    <property type="component" value="Unplaced"/>
</dbReference>
<dbReference type="InterPro" id="IPR039509">
    <property type="entry name" value="SPATA31"/>
</dbReference>
<dbReference type="AlphaFoldDB" id="A0A9B0TDY1"/>
<evidence type="ECO:0000259" key="9">
    <source>
        <dbReference type="Pfam" id="PF15371"/>
    </source>
</evidence>
<evidence type="ECO:0000256" key="1">
    <source>
        <dbReference type="ARBA" id="ARBA00004167"/>
    </source>
</evidence>
<organism evidence="10 11">
    <name type="scientific">Chrysochloris asiatica</name>
    <name type="common">Cape golden mole</name>
    <dbReference type="NCBI Taxonomy" id="185453"/>
    <lineage>
        <taxon>Eukaryota</taxon>
        <taxon>Metazoa</taxon>
        <taxon>Chordata</taxon>
        <taxon>Craniata</taxon>
        <taxon>Vertebrata</taxon>
        <taxon>Euteleostomi</taxon>
        <taxon>Mammalia</taxon>
        <taxon>Eutheria</taxon>
        <taxon>Afrotheria</taxon>
        <taxon>Chrysochloridae</taxon>
        <taxon>Chrysochlorinae</taxon>
        <taxon>Chrysochloris</taxon>
    </lineage>
</organism>
<keyword evidence="3 7" id="KW-1133">Transmembrane helix</keyword>
<evidence type="ECO:0000313" key="10">
    <source>
        <dbReference type="Proteomes" id="UP000504623"/>
    </source>
</evidence>
<name>A0A9B0TDY1_CHRAS</name>
<dbReference type="GeneID" id="102812146"/>
<gene>
    <name evidence="11" type="primary">LOC102812146</name>
</gene>
<feature type="region of interest" description="Disordered" evidence="6">
    <location>
        <begin position="50"/>
        <end position="72"/>
    </location>
</feature>
<protein>
    <submittedName>
        <fullName evidence="11">Protein FAM205A-like</fullName>
    </submittedName>
</protein>
<dbReference type="Pfam" id="PF14650">
    <property type="entry name" value="FAM75"/>
    <property type="match status" value="1"/>
</dbReference>
<proteinExistence type="inferred from homology"/>
<reference evidence="11" key="1">
    <citation type="submission" date="2025-08" db="UniProtKB">
        <authorList>
            <consortium name="RefSeq"/>
        </authorList>
    </citation>
    <scope>IDENTIFICATION</scope>
    <source>
        <tissue evidence="11">Spleen</tissue>
    </source>
</reference>
<evidence type="ECO:0000256" key="6">
    <source>
        <dbReference type="SAM" id="MobiDB-lite"/>
    </source>
</evidence>
<dbReference type="PANTHER" id="PTHR21859:SF15">
    <property type="entry name" value="PROTEIN SPATA31F1-RELATED"/>
    <property type="match status" value="1"/>
</dbReference>
<dbReference type="OrthoDB" id="9449847at2759"/>
<accession>A0A9B0TDY1</accession>
<evidence type="ECO:0000256" key="2">
    <source>
        <dbReference type="ARBA" id="ARBA00022692"/>
    </source>
</evidence>
<feature type="compositionally biased region" description="Pro residues" evidence="6">
    <location>
        <begin position="482"/>
        <end position="496"/>
    </location>
</feature>
<feature type="region of interest" description="Disordered" evidence="6">
    <location>
        <begin position="1035"/>
        <end position="1085"/>
    </location>
</feature>
<dbReference type="GO" id="GO:0016020">
    <property type="term" value="C:membrane"/>
    <property type="evidence" value="ECO:0007669"/>
    <property type="project" value="UniProtKB-SubCell"/>
</dbReference>
<sequence length="1170" mass="130757">MLSPIFVPWDVGYFLCTYASIFFIIILMIWQMKTSQHGLRLEPNKNRCRKHRRVRQRARNAASRARRASRKEAEKPWKLLSVMKSQGWLPEEGSVRHLLCADPCCHICNDVDLEIQQLLTSENTLTAPTSVGATQRSSCMEILSLSSVSFEQTLEWNSQQSRELSVACATPTLSQLTDPSGLTQMAAPSTSIISIQDYLAEHLEQEFQLPDVPRNMGTVSSSRTEELRCPVNQQEMMTGFEFVHGNQSQQSLEFHVPMLTVNTELSELTQPMALHMVTVLPAHLPFIDPEVLRLLEVHVKKWMHFQRWGLPRRVEESLRQLMPNPPLLYQPGNSQTVPFIINDVSDDCVETNRSISHNTWCLHMVGQPTQAFWVSDWSIMDSKQSRHCQNIPNPLPLALPSPASIVLNSLHPQGGEQAEESGDHLKQKHSQLFCGLPYLHSESLVATFMDSQGLSMNKSMSQPSLNLPILFNEPSFLSLMPKNPPQSATPPSPPTPNRVSPPDHQQIQINFPFLTLAECETLEWHLLQRQLQLRWDLPDVFQRYQHAQSPIQYEPCGTTKSSEIMQNSWSGKPVSDLTRELLFFPDHARRLLEFHLQKKLIYHHWGLPQKIQQSIQLFLAPANQQTLSWNSTPLDNVSVPESPAPEANGTTDLFSPNLASPVSLPMPYFLAQARAILQSHINSKCGQIRQGTIPTSVCISRDCRIPESLAVPPSPCIPENKSLELQAVKAPDLHGKVVATVTDHHQQTSPGAVIKHTKLSRSLSEGAIEKLETTLQHKYLAFRSGLPALYHEALSKAMTPAITNQSAEIMPESGEITADSLIETTSCEEQCISPGPIFQEENETCTENAQEFLNEARGEETMETAPLGSQTDADIPHSFRAPSLTKLNFHLRKKVLEIQMGIPIKARESRDLIATVSMQDALGSLTSQGKASLHELSIPPDIPHIPDPKWDHFKEQLTTELKTLQQSQKQANSRASSSVHWVSKISEPSGNMTNAQVLCVQLEARVDSSILEEAWCPEFQGPSKSKVSAQVPMLAEKKKHPGKPKPAGDYGEGDAGFGLPSTKENRHPAEDQKPAGTPLKETPRDPWRNHSFDLAASCQQSPKHFHRLKLPELPSGALRGEESTKNDLQDYETKLNFITEAAKIPGTEQPVVLHASQPLLSPMIQGSYLP</sequence>
<keyword evidence="10" id="KW-1185">Reference proteome</keyword>
<evidence type="ECO:0000256" key="7">
    <source>
        <dbReference type="SAM" id="Phobius"/>
    </source>
</evidence>
<feature type="compositionally biased region" description="Basic residues" evidence="6">
    <location>
        <begin position="50"/>
        <end position="69"/>
    </location>
</feature>
<evidence type="ECO:0000259" key="8">
    <source>
        <dbReference type="Pfam" id="PF14650"/>
    </source>
</evidence>
<evidence type="ECO:0000313" key="11">
    <source>
        <dbReference type="RefSeq" id="XP_006863228.1"/>
    </source>
</evidence>
<dbReference type="PANTHER" id="PTHR21859">
    <property type="entry name" value="ACROSOME-SPECIFIC PROTEIN"/>
    <property type="match status" value="1"/>
</dbReference>
<feature type="transmembrane region" description="Helical" evidence="7">
    <location>
        <begin position="12"/>
        <end position="30"/>
    </location>
</feature>
<feature type="region of interest" description="Disordered" evidence="6">
    <location>
        <begin position="480"/>
        <end position="504"/>
    </location>
</feature>
<comment type="subcellular location">
    <subcellularLocation>
        <location evidence="1">Membrane</location>
        <topology evidence="1">Single-pass membrane protein</topology>
    </subcellularLocation>
</comment>
<comment type="similarity">
    <text evidence="5">Belongs to the SPATA31 family.</text>
</comment>